<reference evidence="3" key="2">
    <citation type="journal article" date="2016" name="Sci. Rep.">
        <title>Dictyocaulus viviparus genome, variome and transcriptome elucidate lungworm biology and support future intervention.</title>
        <authorList>
            <person name="McNulty S.N."/>
            <person name="Strube C."/>
            <person name="Rosa B.A."/>
            <person name="Martin J.C."/>
            <person name="Tyagi R."/>
            <person name="Choi Y.J."/>
            <person name="Wang Q."/>
            <person name="Hallsworth Pepin K."/>
            <person name="Zhang X."/>
            <person name="Ozersky P."/>
            <person name="Wilson R.K."/>
            <person name="Sternberg P.W."/>
            <person name="Gasser R.B."/>
            <person name="Mitreva M."/>
        </authorList>
    </citation>
    <scope>NUCLEOTIDE SEQUENCE [LARGE SCALE GENOMIC DNA]</scope>
    <source>
        <strain evidence="3">HannoverDv2000</strain>
    </source>
</reference>
<dbReference type="Proteomes" id="UP000053766">
    <property type="component" value="Unassembled WGS sequence"/>
</dbReference>
<evidence type="ECO:0000313" key="1">
    <source>
        <dbReference type="EMBL" id="KJH40041.1"/>
    </source>
</evidence>
<gene>
    <name evidence="2" type="ORF">DICVIV_14043</name>
    <name evidence="1" type="ORF">DICVIV_14046</name>
</gene>
<accession>A0A0D8XC39</accession>
<dbReference type="AlphaFoldDB" id="A0A0D8XC39"/>
<organism evidence="1 3">
    <name type="scientific">Dictyocaulus viviparus</name>
    <name type="common">Bovine lungworm</name>
    <dbReference type="NCBI Taxonomy" id="29172"/>
    <lineage>
        <taxon>Eukaryota</taxon>
        <taxon>Metazoa</taxon>
        <taxon>Ecdysozoa</taxon>
        <taxon>Nematoda</taxon>
        <taxon>Chromadorea</taxon>
        <taxon>Rhabditida</taxon>
        <taxon>Rhabditina</taxon>
        <taxon>Rhabditomorpha</taxon>
        <taxon>Strongyloidea</taxon>
        <taxon>Metastrongylidae</taxon>
        <taxon>Dictyocaulus</taxon>
    </lineage>
</organism>
<evidence type="ECO:0000313" key="2">
    <source>
        <dbReference type="EMBL" id="KJH40044.1"/>
    </source>
</evidence>
<protein>
    <submittedName>
        <fullName evidence="1">Uncharacterized protein</fullName>
    </submittedName>
</protein>
<proteinExistence type="predicted"/>
<dbReference type="EMBL" id="KN718312">
    <property type="protein sequence ID" value="KJH40044.1"/>
    <property type="molecule type" value="Genomic_DNA"/>
</dbReference>
<evidence type="ECO:0000313" key="3">
    <source>
        <dbReference type="Proteomes" id="UP000053766"/>
    </source>
</evidence>
<reference evidence="1 3" key="1">
    <citation type="submission" date="2013-11" db="EMBL/GenBank/DDBJ databases">
        <title>Draft genome of the bovine lungworm Dictyocaulus viviparus.</title>
        <authorList>
            <person name="Mitreva M."/>
        </authorList>
    </citation>
    <scope>NUCLEOTIDE SEQUENCE [LARGE SCALE GENOMIC DNA]</scope>
    <source>
        <strain evidence="1 3">HannoverDv2000</strain>
    </source>
</reference>
<keyword evidence="3" id="KW-1185">Reference proteome</keyword>
<name>A0A0D8XC39_DICVI</name>
<dbReference type="EMBL" id="KN718322">
    <property type="protein sequence ID" value="KJH40041.1"/>
    <property type="molecule type" value="Genomic_DNA"/>
</dbReference>
<sequence>MKTFYNYVGRIGTDIIMVATYSAMPSLATLIGNGL</sequence>